<dbReference type="OrthoDB" id="6629029at2"/>
<name>A0A6B8MUF2_KLEOX</name>
<reference evidence="4 5" key="1">
    <citation type="submission" date="2019-11" db="EMBL/GenBank/DDBJ databases">
        <title>Isolation and Application of One Kind of P-Hydroxybenzoic Acid Degrading Bacterium in Mitigating Cropping Obstacle of Cucumber.</title>
        <authorList>
            <person name="Wu F."/>
            <person name="An Y."/>
        </authorList>
    </citation>
    <scope>NUCLEOTIDE SEQUENCE [LARGE SCALE GENOMIC DNA]</scope>
    <source>
        <strain evidence="4 5">P620</strain>
    </source>
</reference>
<dbReference type="AlphaFoldDB" id="A0A6B8MUF2"/>
<dbReference type="Proteomes" id="UP000427108">
    <property type="component" value="Chromosome"/>
</dbReference>
<proteinExistence type="predicted"/>
<keyword evidence="1 2" id="KW-0732">Signal</keyword>
<dbReference type="Gene3D" id="3.30.1660.10">
    <property type="entry name" value="Flavin-binding protein dodecin"/>
    <property type="match status" value="1"/>
</dbReference>
<feature type="chain" id="PRO_5025396408" evidence="2">
    <location>
        <begin position="19"/>
        <end position="67"/>
    </location>
</feature>
<dbReference type="RefSeq" id="WP_154680276.1">
    <property type="nucleotide sequence ID" value="NZ_CP046115.1"/>
</dbReference>
<evidence type="ECO:0000313" key="5">
    <source>
        <dbReference type="Proteomes" id="UP000427108"/>
    </source>
</evidence>
<feature type="signal peptide" evidence="2">
    <location>
        <begin position="1"/>
        <end position="18"/>
    </location>
</feature>
<dbReference type="Pfam" id="PF07338">
    <property type="entry name" value="YdgH_BhsA-like"/>
    <property type="match status" value="1"/>
</dbReference>
<sequence>MKTAFIFLFFVMPVTVSAQTISATGDTLENTESKIRLLTQKEGGKSYKIIAARMGNKVHMTAEIIAK</sequence>
<dbReference type="InterPro" id="IPR010854">
    <property type="entry name" value="YdgH/BhsA/McbA-like_dom"/>
</dbReference>
<dbReference type="EMBL" id="CP046115">
    <property type="protein sequence ID" value="QGN37854.1"/>
    <property type="molecule type" value="Genomic_DNA"/>
</dbReference>
<accession>A0A6B8MUF2</accession>
<protein>
    <submittedName>
        <fullName evidence="4">DUF1471 domain-containing protein</fullName>
    </submittedName>
</protein>
<evidence type="ECO:0000259" key="3">
    <source>
        <dbReference type="Pfam" id="PF07338"/>
    </source>
</evidence>
<organism evidence="4 5">
    <name type="scientific">Klebsiella oxytoca</name>
    <dbReference type="NCBI Taxonomy" id="571"/>
    <lineage>
        <taxon>Bacteria</taxon>
        <taxon>Pseudomonadati</taxon>
        <taxon>Pseudomonadota</taxon>
        <taxon>Gammaproteobacteria</taxon>
        <taxon>Enterobacterales</taxon>
        <taxon>Enterobacteriaceae</taxon>
        <taxon>Klebsiella/Raoultella group</taxon>
        <taxon>Klebsiella</taxon>
    </lineage>
</organism>
<evidence type="ECO:0000256" key="1">
    <source>
        <dbReference type="ARBA" id="ARBA00022729"/>
    </source>
</evidence>
<dbReference type="SUPFAM" id="SSF159871">
    <property type="entry name" value="YdgH-like"/>
    <property type="match status" value="1"/>
</dbReference>
<dbReference type="InterPro" id="IPR025543">
    <property type="entry name" value="Dodecin-like"/>
</dbReference>
<evidence type="ECO:0000313" key="4">
    <source>
        <dbReference type="EMBL" id="QGN37854.1"/>
    </source>
</evidence>
<evidence type="ECO:0000256" key="2">
    <source>
        <dbReference type="SAM" id="SignalP"/>
    </source>
</evidence>
<feature type="domain" description="YdgH/BhsA/McbA-like" evidence="3">
    <location>
        <begin position="19"/>
        <end position="64"/>
    </location>
</feature>
<gene>
    <name evidence="4" type="ORF">GJ746_11325</name>
</gene>
<dbReference type="InterPro" id="IPR036275">
    <property type="entry name" value="YdgH-like_sf"/>
</dbReference>